<protein>
    <recommendedName>
        <fullName evidence="2">Outer membrane protein beta-barrel domain-containing protein</fullName>
    </recommendedName>
</protein>
<dbReference type="Gene3D" id="2.40.160.20">
    <property type="match status" value="1"/>
</dbReference>
<sequence>MEGNMDFIFEFTNSFIFKGAGNIISGVTCLFRYNLPYGTKNFFPYIQAGAGIVYNDAYKDHSQDLIGQATEYTPQISVGGATCLKRNGHWMVNSCFTIFPMEAVVSGT</sequence>
<accession>E1YMM8</accession>
<reference evidence="1" key="1">
    <citation type="journal article" date="2011" name="Environ. Microbiol.">
        <title>Genomic insights into the metabolic potential of the polycyclic aromatic hydrocarbon degrading sulfate-reducing Deltaproteobacterium N47.</title>
        <authorList>
            <person name="Bergmann F."/>
            <person name="Selesi D."/>
            <person name="Weinmaier T."/>
            <person name="Tischler P."/>
            <person name="Rattei T."/>
            <person name="Meckenstock R.U."/>
        </authorList>
    </citation>
    <scope>NUCLEOTIDE SEQUENCE</scope>
</reference>
<evidence type="ECO:0008006" key="2">
    <source>
        <dbReference type="Google" id="ProtNLM"/>
    </source>
</evidence>
<proteinExistence type="predicted"/>
<organism evidence="1">
    <name type="scientific">uncultured Desulfobacterium sp</name>
    <dbReference type="NCBI Taxonomy" id="201089"/>
    <lineage>
        <taxon>Bacteria</taxon>
        <taxon>Pseudomonadati</taxon>
        <taxon>Thermodesulfobacteriota</taxon>
        <taxon>Desulfobacteria</taxon>
        <taxon>Desulfobacterales</taxon>
        <taxon>Desulfobacteriaceae</taxon>
        <taxon>Desulfobacterium</taxon>
        <taxon>environmental samples</taxon>
    </lineage>
</organism>
<dbReference type="EMBL" id="FR695879">
    <property type="protein sequence ID" value="CBX31822.1"/>
    <property type="molecule type" value="Genomic_DNA"/>
</dbReference>
<evidence type="ECO:0000313" key="1">
    <source>
        <dbReference type="EMBL" id="CBX31822.1"/>
    </source>
</evidence>
<dbReference type="AlphaFoldDB" id="E1YMM8"/>
<name>E1YMM8_9BACT</name>
<gene>
    <name evidence="1" type="ORF">N47_N26470</name>
</gene>